<dbReference type="InterPro" id="IPR017856">
    <property type="entry name" value="Integrase-like_N"/>
</dbReference>
<proteinExistence type="inferred from homology"/>
<organism evidence="4 5">
    <name type="scientific">Piptocephalis cylindrospora</name>
    <dbReference type="NCBI Taxonomy" id="1907219"/>
    <lineage>
        <taxon>Eukaryota</taxon>
        <taxon>Fungi</taxon>
        <taxon>Fungi incertae sedis</taxon>
        <taxon>Zoopagomycota</taxon>
        <taxon>Zoopagomycotina</taxon>
        <taxon>Zoopagomycetes</taxon>
        <taxon>Zoopagales</taxon>
        <taxon>Piptocephalidaceae</taxon>
        <taxon>Piptocephalis</taxon>
    </lineage>
</organism>
<evidence type="ECO:0000313" key="5">
    <source>
        <dbReference type="Proteomes" id="UP000267251"/>
    </source>
</evidence>
<dbReference type="AlphaFoldDB" id="A0A4P9Y7V1"/>
<reference evidence="5" key="1">
    <citation type="journal article" date="2018" name="Nat. Microbiol.">
        <title>Leveraging single-cell genomics to expand the fungal tree of life.</title>
        <authorList>
            <person name="Ahrendt S.R."/>
            <person name="Quandt C.A."/>
            <person name="Ciobanu D."/>
            <person name="Clum A."/>
            <person name="Salamov A."/>
            <person name="Andreopoulos B."/>
            <person name="Cheng J.F."/>
            <person name="Woyke T."/>
            <person name="Pelin A."/>
            <person name="Henrissat B."/>
            <person name="Reynolds N.K."/>
            <person name="Benny G.L."/>
            <person name="Smith M.E."/>
            <person name="James T.Y."/>
            <person name="Grigoriev I.V."/>
        </authorList>
    </citation>
    <scope>NUCLEOTIDE SEQUENCE [LARGE SCALE GENOMIC DNA]</scope>
</reference>
<evidence type="ECO:0000256" key="1">
    <source>
        <dbReference type="ARBA" id="ARBA00008724"/>
    </source>
</evidence>
<dbReference type="PANTHER" id="PTHR12532:SF0">
    <property type="entry name" value="TRANSLATIONAL ACTIVATOR OF CYTOCHROME C OXIDASE 1"/>
    <property type="match status" value="1"/>
</dbReference>
<dbReference type="InterPro" id="IPR049083">
    <property type="entry name" value="TACO1_YebC_N"/>
</dbReference>
<dbReference type="HAMAP" id="MF_00693">
    <property type="entry name" value="Transcrip_reg_TACO1"/>
    <property type="match status" value="1"/>
</dbReference>
<feature type="domain" description="TACO1/YebC-like N-terminal" evidence="3">
    <location>
        <begin position="27"/>
        <end position="97"/>
    </location>
</feature>
<dbReference type="GO" id="GO:0005737">
    <property type="term" value="C:cytoplasm"/>
    <property type="evidence" value="ECO:0007669"/>
    <property type="project" value="UniProtKB-ARBA"/>
</dbReference>
<comment type="similarity">
    <text evidence="1">Belongs to the TACO1 family.</text>
</comment>
<dbReference type="OrthoDB" id="2017544at2759"/>
<evidence type="ECO:0000313" key="4">
    <source>
        <dbReference type="EMBL" id="RKP14361.1"/>
    </source>
</evidence>
<protein>
    <submittedName>
        <fullName evidence="4">Transcriptional regulator TACO1-like protein</fullName>
    </submittedName>
</protein>
<evidence type="ECO:0000259" key="3">
    <source>
        <dbReference type="Pfam" id="PF20772"/>
    </source>
</evidence>
<dbReference type="InterPro" id="IPR002876">
    <property type="entry name" value="Transcrip_reg_TACO1-like"/>
</dbReference>
<dbReference type="InterPro" id="IPR048300">
    <property type="entry name" value="TACO1_YebC-like_2nd/3rd_dom"/>
</dbReference>
<dbReference type="InterPro" id="IPR026564">
    <property type="entry name" value="Transcrip_reg_TACO1-like_dom3"/>
</dbReference>
<dbReference type="SUPFAM" id="SSF75625">
    <property type="entry name" value="YebC-like"/>
    <property type="match status" value="1"/>
</dbReference>
<sequence length="269" mass="29575">MLRWTRHIPTSPLSSCALYSRRWAGHNKWSKIKRGKFAADQQRSVLFSKMSLRIISSIRQGGADPGVNPRYAAALAEATRMDFPKSSLETAIRKATNPESGQDSKDVVYEATGFKGIALVIEAVTDNPNRTIKAIRHALKEGDGVMASVGWMFERKGCIQFTSGSTGKDVESMMEAAIDLGAEDVDVVEDGDESSGPPIIEIQCPFQDMHPLALTLTKEGFEVCGMNGTYLPTSESPELTPEELERAETWIERLESLDDVVRIHSSLPS</sequence>
<dbReference type="EMBL" id="KZ987845">
    <property type="protein sequence ID" value="RKP14361.1"/>
    <property type="molecule type" value="Genomic_DNA"/>
</dbReference>
<accession>A0A4P9Y7V1</accession>
<dbReference type="InterPro" id="IPR029072">
    <property type="entry name" value="YebC-like"/>
</dbReference>
<dbReference type="Pfam" id="PF01709">
    <property type="entry name" value="Transcrip_reg"/>
    <property type="match status" value="1"/>
</dbReference>
<name>A0A4P9Y7V1_9FUNG</name>
<dbReference type="Gene3D" id="3.30.70.980">
    <property type="match status" value="2"/>
</dbReference>
<dbReference type="PANTHER" id="PTHR12532">
    <property type="entry name" value="TRANSLATIONAL ACTIVATOR OF CYTOCHROME C OXIDASE 1"/>
    <property type="match status" value="1"/>
</dbReference>
<dbReference type="Proteomes" id="UP000267251">
    <property type="component" value="Unassembled WGS sequence"/>
</dbReference>
<dbReference type="Pfam" id="PF20772">
    <property type="entry name" value="TACO1_YebC_N"/>
    <property type="match status" value="1"/>
</dbReference>
<dbReference type="Gene3D" id="1.10.10.200">
    <property type="match status" value="1"/>
</dbReference>
<keyword evidence="5" id="KW-1185">Reference proteome</keyword>
<gene>
    <name evidence="4" type="ORF">BJ684DRAFT_8712</name>
</gene>
<feature type="domain" description="TACO1/YebC-like second and third" evidence="2">
    <location>
        <begin position="105"/>
        <end position="265"/>
    </location>
</feature>
<evidence type="ECO:0000259" key="2">
    <source>
        <dbReference type="Pfam" id="PF01709"/>
    </source>
</evidence>